<dbReference type="Gene3D" id="3.80.10.10">
    <property type="entry name" value="Ribonuclease Inhibitor"/>
    <property type="match status" value="1"/>
</dbReference>
<proteinExistence type="predicted"/>
<organism evidence="2 3">
    <name type="scientific">Rotaria socialis</name>
    <dbReference type="NCBI Taxonomy" id="392032"/>
    <lineage>
        <taxon>Eukaryota</taxon>
        <taxon>Metazoa</taxon>
        <taxon>Spiralia</taxon>
        <taxon>Gnathifera</taxon>
        <taxon>Rotifera</taxon>
        <taxon>Eurotatoria</taxon>
        <taxon>Bdelloidea</taxon>
        <taxon>Philodinida</taxon>
        <taxon>Philodinidae</taxon>
        <taxon>Rotaria</taxon>
    </lineage>
</organism>
<dbReference type="OrthoDB" id="10004670at2759"/>
<evidence type="ECO:0000259" key="1">
    <source>
        <dbReference type="PROSITE" id="PS50181"/>
    </source>
</evidence>
<evidence type="ECO:0000313" key="2">
    <source>
        <dbReference type="EMBL" id="CAF3079902.1"/>
    </source>
</evidence>
<sequence length="555" mass="64976">MDISNVSILDLPDEILLTIFKKLNNIDLLYSLMGISQKLDRFACDFYFTKDVDLTTVSSNDTSNSRLNVMVDRFCTYILPRIHNNVACLSVQASLFQRILHSSNYPNLRKLTLINLDIDTASHMFNSTFVNFFDRQVVVEQLFSFVYFLEKSLFIRSYKHQISHLVVKICDGFRCRPIEIIIAQTYVAIFTWLSNIQYLNLDGIDGNRYSRRLLRGLSSMICYSSSVAHLRIRIHNFDDCLCLLDGRLSRLHTLIVKLDFVRHSRIIINNESTLRKLKCFSPYVNRPTVSFDNALVPVLCRMLNMEKLTLSFRVRRRNSFIDGIYLTDQAINYMSHLHTFIFDIANDNTIINAHSKPSSDDIRRTFIERGHHVDCYIDYHTDKIGRCHVYSLSFTMERIHYITSRFPSGMFMNVRVLRVCDIDRSFENTFFAKISCSFPLLSELTVSNTTERLEKPSHQWGKSKEASSIIEYSCLVKLIVLDVHIDYVEQFLSSLNTRLPCLNKLHIRYEHLATVTENFTRDATRINCEKLKCIIFEYDLHLVQSRDFYLYFPFL</sequence>
<dbReference type="Proteomes" id="UP000663825">
    <property type="component" value="Unassembled WGS sequence"/>
</dbReference>
<dbReference type="PROSITE" id="PS50181">
    <property type="entry name" value="FBOX"/>
    <property type="match status" value="1"/>
</dbReference>
<protein>
    <recommendedName>
        <fullName evidence="1">F-box domain-containing protein</fullName>
    </recommendedName>
</protein>
<reference evidence="2" key="1">
    <citation type="submission" date="2021-02" db="EMBL/GenBank/DDBJ databases">
        <authorList>
            <person name="Nowell W R."/>
        </authorList>
    </citation>
    <scope>NUCLEOTIDE SEQUENCE</scope>
</reference>
<gene>
    <name evidence="2" type="ORF">TIS948_LOCUS5602</name>
</gene>
<feature type="domain" description="F-box" evidence="1">
    <location>
        <begin position="5"/>
        <end position="52"/>
    </location>
</feature>
<comment type="caution">
    <text evidence="2">The sequence shown here is derived from an EMBL/GenBank/DDBJ whole genome shotgun (WGS) entry which is preliminary data.</text>
</comment>
<dbReference type="InterPro" id="IPR001810">
    <property type="entry name" value="F-box_dom"/>
</dbReference>
<name>A0A817MYJ6_9BILA</name>
<dbReference type="EMBL" id="CAJNXB010000664">
    <property type="protein sequence ID" value="CAF3079902.1"/>
    <property type="molecule type" value="Genomic_DNA"/>
</dbReference>
<dbReference type="InterPro" id="IPR032675">
    <property type="entry name" value="LRR_dom_sf"/>
</dbReference>
<accession>A0A817MYJ6</accession>
<dbReference type="AlphaFoldDB" id="A0A817MYJ6"/>
<evidence type="ECO:0000313" key="3">
    <source>
        <dbReference type="Proteomes" id="UP000663825"/>
    </source>
</evidence>